<feature type="binding site" evidence="7">
    <location>
        <position position="249"/>
    </location>
    <ligand>
        <name>K(+)</name>
        <dbReference type="ChEBI" id="CHEBI:29103"/>
    </ligand>
</feature>
<dbReference type="InterPro" id="IPR027417">
    <property type="entry name" value="P-loop_NTPase"/>
</dbReference>
<feature type="binding site" evidence="7">
    <location>
        <position position="225"/>
    </location>
    <ligand>
        <name>K(+)</name>
        <dbReference type="ChEBI" id="CHEBI:29103"/>
    </ligand>
</feature>
<dbReference type="GO" id="GO:0005525">
    <property type="term" value="F:GTP binding"/>
    <property type="evidence" value="ECO:0007669"/>
    <property type="project" value="UniProtKB-UniRule"/>
</dbReference>
<comment type="caution">
    <text evidence="11">The sequence shown here is derived from an EMBL/GenBank/DDBJ whole genome shotgun (WGS) entry which is preliminary data.</text>
</comment>
<dbReference type="Pfam" id="PF12631">
    <property type="entry name" value="MnmE_helical"/>
    <property type="match status" value="1"/>
</dbReference>
<dbReference type="CDD" id="cd04164">
    <property type="entry name" value="trmE"/>
    <property type="match status" value="1"/>
</dbReference>
<dbReference type="NCBIfam" id="NF003661">
    <property type="entry name" value="PRK05291.1-3"/>
    <property type="match status" value="1"/>
</dbReference>
<accession>A0A840FGT8</accession>
<dbReference type="SUPFAM" id="SSF52540">
    <property type="entry name" value="P-loop containing nucleoside triphosphate hydrolases"/>
    <property type="match status" value="1"/>
</dbReference>
<evidence type="ECO:0000259" key="9">
    <source>
        <dbReference type="Pfam" id="PF10396"/>
    </source>
</evidence>
<gene>
    <name evidence="7" type="primary">mnmE</name>
    <name evidence="7" type="synonym">trmE</name>
    <name evidence="11" type="ORF">GGQ80_000421</name>
</gene>
<dbReference type="EMBL" id="JACIEV010000001">
    <property type="protein sequence ID" value="MBB4152545.1"/>
    <property type="molecule type" value="Genomic_DNA"/>
</dbReference>
<dbReference type="RefSeq" id="WP_183982086.1">
    <property type="nucleotide sequence ID" value="NZ_JACIEV010000001.1"/>
</dbReference>
<evidence type="ECO:0000313" key="11">
    <source>
        <dbReference type="EMBL" id="MBB4152545.1"/>
    </source>
</evidence>
<dbReference type="PANTHER" id="PTHR42714">
    <property type="entry name" value="TRNA MODIFICATION GTPASE GTPBP3"/>
    <property type="match status" value="1"/>
</dbReference>
<dbReference type="Gene3D" id="3.40.50.300">
    <property type="entry name" value="P-loop containing nucleotide triphosphate hydrolases"/>
    <property type="match status" value="1"/>
</dbReference>
<feature type="binding site" evidence="7">
    <location>
        <begin position="225"/>
        <end position="230"/>
    </location>
    <ligand>
        <name>GTP</name>
        <dbReference type="ChEBI" id="CHEBI:37565"/>
    </ligand>
</feature>
<dbReference type="EC" id="3.6.-.-" evidence="7"/>
<dbReference type="Gene3D" id="3.30.1360.120">
    <property type="entry name" value="Probable tRNA modification gtpase trme, domain 1"/>
    <property type="match status" value="1"/>
</dbReference>
<dbReference type="CDD" id="cd14858">
    <property type="entry name" value="TrmE_N"/>
    <property type="match status" value="1"/>
</dbReference>
<dbReference type="SUPFAM" id="SSF103025">
    <property type="entry name" value="Folate-binding domain"/>
    <property type="match status" value="1"/>
</dbReference>
<dbReference type="InterPro" id="IPR004520">
    <property type="entry name" value="GTPase_MnmE"/>
</dbReference>
<dbReference type="InterPro" id="IPR025867">
    <property type="entry name" value="MnmE_helical"/>
</dbReference>
<keyword evidence="4 7" id="KW-0378">Hydrolase</keyword>
<comment type="function">
    <text evidence="7">Exhibits a very high intrinsic GTPase hydrolysis rate. Involved in the addition of a carboxymethylaminomethyl (cmnm) group at the wobble position (U34) of certain tRNAs, forming tRNA-cmnm(5)s(2)U34.</text>
</comment>
<dbReference type="GO" id="GO:0005737">
    <property type="term" value="C:cytoplasm"/>
    <property type="evidence" value="ECO:0007669"/>
    <property type="project" value="UniProtKB-SubCell"/>
</dbReference>
<name>A0A840FGT8_9SPHN</name>
<dbReference type="InterPro" id="IPR018948">
    <property type="entry name" value="GTP-bd_TrmE_N"/>
</dbReference>
<evidence type="ECO:0000256" key="5">
    <source>
        <dbReference type="ARBA" id="ARBA00022958"/>
    </source>
</evidence>
<evidence type="ECO:0000313" key="12">
    <source>
        <dbReference type="Proteomes" id="UP000529795"/>
    </source>
</evidence>
<comment type="subunit">
    <text evidence="7">Homodimer. Heterotetramer of two MnmE and two MnmG subunits.</text>
</comment>
<keyword evidence="7" id="KW-0479">Metal-binding</keyword>
<feature type="binding site" evidence="7">
    <location>
        <begin position="244"/>
        <end position="250"/>
    </location>
    <ligand>
        <name>GTP</name>
        <dbReference type="ChEBI" id="CHEBI:37565"/>
    </ligand>
</feature>
<keyword evidence="12" id="KW-1185">Reference proteome</keyword>
<evidence type="ECO:0000256" key="3">
    <source>
        <dbReference type="ARBA" id="ARBA00022741"/>
    </source>
</evidence>
<feature type="binding site" evidence="7">
    <location>
        <position position="77"/>
    </location>
    <ligand>
        <name>(6S)-5-formyl-5,6,7,8-tetrahydrofolate</name>
        <dbReference type="ChEBI" id="CHEBI:57457"/>
    </ligand>
</feature>
<evidence type="ECO:0000259" key="8">
    <source>
        <dbReference type="Pfam" id="PF01926"/>
    </source>
</evidence>
<reference evidence="11 12" key="1">
    <citation type="submission" date="2020-08" db="EMBL/GenBank/DDBJ databases">
        <title>Genomic Encyclopedia of Type Strains, Phase IV (KMG-IV): sequencing the most valuable type-strain genomes for metagenomic binning, comparative biology and taxonomic classification.</title>
        <authorList>
            <person name="Goeker M."/>
        </authorList>
    </citation>
    <scope>NUCLEOTIDE SEQUENCE [LARGE SCALE GENOMIC DNA]</scope>
    <source>
        <strain evidence="11 12">YC6723</strain>
    </source>
</reference>
<comment type="similarity">
    <text evidence="1 7">Belongs to the TRAFAC class TrmE-Era-EngA-EngB-Septin-like GTPase superfamily. TrmE GTPase family.</text>
</comment>
<evidence type="ECO:0000256" key="1">
    <source>
        <dbReference type="ARBA" id="ARBA00011043"/>
    </source>
</evidence>
<feature type="binding site" evidence="7">
    <location>
        <position position="250"/>
    </location>
    <ligand>
        <name>Mg(2+)</name>
        <dbReference type="ChEBI" id="CHEBI:18420"/>
    </ligand>
</feature>
<evidence type="ECO:0000259" key="10">
    <source>
        <dbReference type="Pfam" id="PF12631"/>
    </source>
</evidence>
<dbReference type="GO" id="GO:0003924">
    <property type="term" value="F:GTPase activity"/>
    <property type="evidence" value="ECO:0007669"/>
    <property type="project" value="UniProtKB-UniRule"/>
</dbReference>
<feature type="binding site" evidence="7">
    <location>
        <position position="425"/>
    </location>
    <ligand>
        <name>(6S)-5-formyl-5,6,7,8-tetrahydrofolate</name>
        <dbReference type="ChEBI" id="CHEBI:57457"/>
    </ligand>
</feature>
<dbReference type="Proteomes" id="UP000529795">
    <property type="component" value="Unassembled WGS sequence"/>
</dbReference>
<feature type="domain" description="MnmE helical" evidence="10">
    <location>
        <begin position="120"/>
        <end position="422"/>
    </location>
</feature>
<keyword evidence="7" id="KW-0963">Cytoplasm</keyword>
<dbReference type="InterPro" id="IPR005225">
    <property type="entry name" value="Small_GTP-bd"/>
</dbReference>
<dbReference type="InterPro" id="IPR027266">
    <property type="entry name" value="TrmE/GcvT-like"/>
</dbReference>
<comment type="caution">
    <text evidence="7">Lacks conserved residue(s) required for the propagation of feature annotation.</text>
</comment>
<dbReference type="GO" id="GO:0030488">
    <property type="term" value="P:tRNA methylation"/>
    <property type="evidence" value="ECO:0007669"/>
    <property type="project" value="TreeGrafter"/>
</dbReference>
<evidence type="ECO:0000256" key="7">
    <source>
        <dbReference type="HAMAP-Rule" id="MF_00379"/>
    </source>
</evidence>
<dbReference type="PANTHER" id="PTHR42714:SF2">
    <property type="entry name" value="TRNA MODIFICATION GTPASE GTPBP3, MITOCHONDRIAL"/>
    <property type="match status" value="1"/>
</dbReference>
<feature type="binding site" evidence="7">
    <location>
        <position position="20"/>
    </location>
    <ligand>
        <name>(6S)-5-formyl-5,6,7,8-tetrahydrofolate</name>
        <dbReference type="ChEBI" id="CHEBI:57457"/>
    </ligand>
</feature>
<dbReference type="InterPro" id="IPR006073">
    <property type="entry name" value="GTP-bd"/>
</dbReference>
<feature type="binding site" evidence="7">
    <location>
        <position position="229"/>
    </location>
    <ligand>
        <name>Mg(2+)</name>
        <dbReference type="ChEBI" id="CHEBI:18420"/>
    </ligand>
</feature>
<comment type="subcellular location">
    <subcellularLocation>
        <location evidence="7">Cytoplasm</location>
    </subcellularLocation>
</comment>
<evidence type="ECO:0000256" key="4">
    <source>
        <dbReference type="ARBA" id="ARBA00022801"/>
    </source>
</evidence>
<dbReference type="GO" id="GO:0046872">
    <property type="term" value="F:metal ion binding"/>
    <property type="evidence" value="ECO:0007669"/>
    <property type="project" value="UniProtKB-KW"/>
</dbReference>
<dbReference type="AlphaFoldDB" id="A0A840FGT8"/>
<feature type="binding site" evidence="7">
    <location>
        <position position="244"/>
    </location>
    <ligand>
        <name>K(+)</name>
        <dbReference type="ChEBI" id="CHEBI:29103"/>
    </ligand>
</feature>
<comment type="cofactor">
    <cofactor evidence="7">
        <name>K(+)</name>
        <dbReference type="ChEBI" id="CHEBI:29103"/>
    </cofactor>
    <text evidence="7">Binds 1 potassium ion per subunit.</text>
</comment>
<keyword evidence="7" id="KW-0460">Magnesium</keyword>
<protein>
    <recommendedName>
        <fullName evidence="7">tRNA modification GTPase MnmE</fullName>
        <ecNumber evidence="7">3.6.-.-</ecNumber>
    </recommendedName>
</protein>
<feature type="domain" description="GTP-binding protein TrmE N-terminal" evidence="9">
    <location>
        <begin position="3"/>
        <end position="117"/>
    </location>
</feature>
<dbReference type="Pfam" id="PF01926">
    <property type="entry name" value="MMR_HSR1"/>
    <property type="match status" value="1"/>
</dbReference>
<dbReference type="Pfam" id="PF10396">
    <property type="entry name" value="TrmE_N"/>
    <property type="match status" value="1"/>
</dbReference>
<feature type="binding site" evidence="7">
    <location>
        <begin position="269"/>
        <end position="272"/>
    </location>
    <ligand>
        <name>GTP</name>
        <dbReference type="ChEBI" id="CHEBI:37565"/>
    </ligand>
</feature>
<dbReference type="FunFam" id="3.30.1360.120:FF:000007">
    <property type="entry name" value="tRNA modification GTPase GTPBP3, mitochondrial"/>
    <property type="match status" value="1"/>
</dbReference>
<dbReference type="HAMAP" id="MF_00379">
    <property type="entry name" value="GTPase_MnmE"/>
    <property type="match status" value="1"/>
</dbReference>
<keyword evidence="3 7" id="KW-0547">Nucleotide-binding</keyword>
<sequence>MDTIFAVSSGRPPAAIAVLRVSGAGALAAVGALAGTLPPPRRAGLRRLRDGDGRILDEALVLVFPGPASATGEDLVELHCHGGRAVIDAVEAALARQAGLRRAAAGEFTRRALLNGRIDLTQAEGLADLLSAETERQRRAAIDAVEGRLSSLVRDWLGDAAMLAARCEAQIDYGDEGDVAETADGLDAILADAHALAARIEGVASTPPVERLRDGIRVVLAGPPNAGKSTLLNRLVGREAAIVTPIAGTTRDRIEAPVSRDGVAYLVIDTAGITETLDTVEAIGVDRALEAAAVADIVLWLGDEAPPMAGTIRVHARADVAGREVLPAGKTIAVAADDPASVARLWDAIAERGAKLLPAEDTLALSRQQIELCRDAASALAVRSSDGIVIAEHVRRATSSLAAILGVDAVDAMLDALFSRFCVGK</sequence>
<dbReference type="NCBIfam" id="TIGR00231">
    <property type="entry name" value="small_GTP"/>
    <property type="match status" value="1"/>
</dbReference>
<dbReference type="InterPro" id="IPR027368">
    <property type="entry name" value="MnmE_dom2"/>
</dbReference>
<dbReference type="InterPro" id="IPR031168">
    <property type="entry name" value="G_TrmE"/>
</dbReference>
<evidence type="ECO:0000256" key="6">
    <source>
        <dbReference type="ARBA" id="ARBA00023134"/>
    </source>
</evidence>
<organism evidence="11 12">
    <name type="scientific">Sphingomonas jinjuensis</name>
    <dbReference type="NCBI Taxonomy" id="535907"/>
    <lineage>
        <taxon>Bacteria</taxon>
        <taxon>Pseudomonadati</taxon>
        <taxon>Pseudomonadota</taxon>
        <taxon>Alphaproteobacteria</taxon>
        <taxon>Sphingomonadales</taxon>
        <taxon>Sphingomonadaceae</taxon>
        <taxon>Sphingomonas</taxon>
    </lineage>
</organism>
<keyword evidence="5 7" id="KW-0630">Potassium</keyword>
<keyword evidence="6 7" id="KW-0342">GTP-binding</keyword>
<keyword evidence="2 7" id="KW-0819">tRNA processing</keyword>
<dbReference type="GO" id="GO:0002098">
    <property type="term" value="P:tRNA wobble uridine modification"/>
    <property type="evidence" value="ECO:0007669"/>
    <property type="project" value="TreeGrafter"/>
</dbReference>
<evidence type="ECO:0000256" key="2">
    <source>
        <dbReference type="ARBA" id="ARBA00022694"/>
    </source>
</evidence>
<proteinExistence type="inferred from homology"/>
<dbReference type="Gene3D" id="1.20.120.430">
    <property type="entry name" value="tRNA modification GTPase MnmE domain 2"/>
    <property type="match status" value="1"/>
</dbReference>
<feature type="binding site" evidence="7">
    <location>
        <position position="246"/>
    </location>
    <ligand>
        <name>K(+)</name>
        <dbReference type="ChEBI" id="CHEBI:29103"/>
    </ligand>
</feature>
<feature type="domain" description="G" evidence="8">
    <location>
        <begin position="217"/>
        <end position="304"/>
    </location>
</feature>
<feature type="binding site" evidence="7">
    <location>
        <position position="117"/>
    </location>
    <ligand>
        <name>(6S)-5-formyl-5,6,7,8-tetrahydrofolate</name>
        <dbReference type="ChEBI" id="CHEBI:57457"/>
    </ligand>
</feature>